<evidence type="ECO:0000313" key="2">
    <source>
        <dbReference type="EMBL" id="KYN38720.1"/>
    </source>
</evidence>
<accession>A0A195FDI4</accession>
<keyword evidence="3" id="KW-1185">Reference proteome</keyword>
<organism evidence="2 3">
    <name type="scientific">Trachymyrmex septentrionalis</name>
    <dbReference type="NCBI Taxonomy" id="34720"/>
    <lineage>
        <taxon>Eukaryota</taxon>
        <taxon>Metazoa</taxon>
        <taxon>Ecdysozoa</taxon>
        <taxon>Arthropoda</taxon>
        <taxon>Hexapoda</taxon>
        <taxon>Insecta</taxon>
        <taxon>Pterygota</taxon>
        <taxon>Neoptera</taxon>
        <taxon>Endopterygota</taxon>
        <taxon>Hymenoptera</taxon>
        <taxon>Apocrita</taxon>
        <taxon>Aculeata</taxon>
        <taxon>Formicoidea</taxon>
        <taxon>Formicidae</taxon>
        <taxon>Myrmicinae</taxon>
        <taxon>Trachymyrmex</taxon>
    </lineage>
</organism>
<protein>
    <submittedName>
        <fullName evidence="2">Uncharacterized protein</fullName>
    </submittedName>
</protein>
<evidence type="ECO:0000313" key="3">
    <source>
        <dbReference type="Proteomes" id="UP000078541"/>
    </source>
</evidence>
<dbReference type="AlphaFoldDB" id="A0A195FDI4"/>
<feature type="region of interest" description="Disordered" evidence="1">
    <location>
        <begin position="58"/>
        <end position="92"/>
    </location>
</feature>
<evidence type="ECO:0000256" key="1">
    <source>
        <dbReference type="SAM" id="MobiDB-lite"/>
    </source>
</evidence>
<dbReference type="EMBL" id="KQ981636">
    <property type="protein sequence ID" value="KYN38720.1"/>
    <property type="molecule type" value="Genomic_DNA"/>
</dbReference>
<feature type="region of interest" description="Disordered" evidence="1">
    <location>
        <begin position="1"/>
        <end position="20"/>
    </location>
</feature>
<proteinExistence type="predicted"/>
<gene>
    <name evidence="2" type="ORF">ALC56_06719</name>
</gene>
<name>A0A195FDI4_9HYME</name>
<dbReference type="Proteomes" id="UP000078541">
    <property type="component" value="Unassembled WGS sequence"/>
</dbReference>
<sequence length="162" mass="17680">MANVGSAPNAPGRDTQNSRLPRDIRHIVAIASDGLRLVGGDLNVLCGERPGSVIRRIRASSAEAKSQPLRRRSSRDPREPGKTKGSHPRIPLCPGHRTLARFTRLIRDTSPAEPGTATVIDKNARPLTRSAELMPCLISCRATLHEVDDAPYPVSVVRGWRE</sequence>
<reference evidence="2 3" key="1">
    <citation type="submission" date="2016-03" db="EMBL/GenBank/DDBJ databases">
        <title>Trachymyrmex septentrionalis WGS genome.</title>
        <authorList>
            <person name="Nygaard S."/>
            <person name="Hu H."/>
            <person name="Boomsma J."/>
            <person name="Zhang G."/>
        </authorList>
    </citation>
    <scope>NUCLEOTIDE SEQUENCE [LARGE SCALE GENOMIC DNA]</scope>
    <source>
        <strain evidence="2">Tsep2-gDNA-1</strain>
        <tissue evidence="2">Whole body</tissue>
    </source>
</reference>